<dbReference type="PANTHER" id="PTHR13847">
    <property type="entry name" value="SARCOSINE DEHYDROGENASE-RELATED"/>
    <property type="match status" value="1"/>
</dbReference>
<dbReference type="PANTHER" id="PTHR13847:SF150">
    <property type="entry name" value="OXIDOREDUCTASE TDA3-RELATED"/>
    <property type="match status" value="1"/>
</dbReference>
<organism evidence="2 3">
    <name type="scientific">Canariomyces notabilis</name>
    <dbReference type="NCBI Taxonomy" id="2074819"/>
    <lineage>
        <taxon>Eukaryota</taxon>
        <taxon>Fungi</taxon>
        <taxon>Dikarya</taxon>
        <taxon>Ascomycota</taxon>
        <taxon>Pezizomycotina</taxon>
        <taxon>Sordariomycetes</taxon>
        <taxon>Sordariomycetidae</taxon>
        <taxon>Sordariales</taxon>
        <taxon>Chaetomiaceae</taxon>
        <taxon>Canariomyces</taxon>
    </lineage>
</organism>
<comment type="caution">
    <text evidence="2">The sequence shown here is derived from an EMBL/GenBank/DDBJ whole genome shotgun (WGS) entry which is preliminary data.</text>
</comment>
<dbReference type="GO" id="GO:0042147">
    <property type="term" value="P:retrograde transport, endosome to Golgi"/>
    <property type="evidence" value="ECO:0007669"/>
    <property type="project" value="TreeGrafter"/>
</dbReference>
<dbReference type="RefSeq" id="XP_064668224.1">
    <property type="nucleotide sequence ID" value="XM_064811884.1"/>
</dbReference>
<dbReference type="Gene3D" id="3.50.50.60">
    <property type="entry name" value="FAD/NAD(P)-binding domain"/>
    <property type="match status" value="2"/>
</dbReference>
<dbReference type="EMBL" id="MU853349">
    <property type="protein sequence ID" value="KAK4110654.1"/>
    <property type="molecule type" value="Genomic_DNA"/>
</dbReference>
<feature type="domain" description="FAD dependent oxidoreductase" evidence="1">
    <location>
        <begin position="9"/>
        <end position="424"/>
    </location>
</feature>
<evidence type="ECO:0000259" key="1">
    <source>
        <dbReference type="Pfam" id="PF01266"/>
    </source>
</evidence>
<dbReference type="PROSITE" id="PS51257">
    <property type="entry name" value="PROKAR_LIPOPROTEIN"/>
    <property type="match status" value="1"/>
</dbReference>
<dbReference type="AlphaFoldDB" id="A0AAN6TAV7"/>
<name>A0AAN6TAV7_9PEZI</name>
<dbReference type="Pfam" id="PF01266">
    <property type="entry name" value="DAO"/>
    <property type="match status" value="1"/>
</dbReference>
<evidence type="ECO:0000313" key="3">
    <source>
        <dbReference type="Proteomes" id="UP001302812"/>
    </source>
</evidence>
<dbReference type="GO" id="GO:0005829">
    <property type="term" value="C:cytosol"/>
    <property type="evidence" value="ECO:0007669"/>
    <property type="project" value="GOC"/>
</dbReference>
<proteinExistence type="predicted"/>
<sequence length="452" mass="49599">MDAVPKKNIVIVGGGIIGCTTAYFLTRHPKFNPALHTITLLEATAIAAGASGKAGGLLALWAYPGCLVRRSYELHRKLAADHNGAERWGYRRVGCGSLEAIVKTTDIKPRAYEPKPPLKGGENGVNDELPIQSVATDQEEDRDWEKLPKQDEKAADLLKESPLPSDLDWIDGSLVQYYQEMGRPGCTETAQVHPFHFTTALAELAREKGVDIRLRAKVTKINDDKSDGVQSVEYEDRETGETRTIDNVTDVVVAAGPWTGKILPRTRVEGLRAHSVVFEADVSPYAVFTDIQLPPDYVPDHRAAKNQKRRHRGHVDPEIYARPNKEVYACGEPDSSIPLPPTADLVQTDLAQCDDLIAYIGTISPALASAPVKARQACYLPRHMRFGEERGPLIGQTSVKGLWVAAGHTCWGIQNGPATGDLMAGMIFGDVSDDWGPDLKDLEKLDPRRFKV</sequence>
<reference evidence="2" key="2">
    <citation type="submission" date="2023-05" db="EMBL/GenBank/DDBJ databases">
        <authorList>
            <consortium name="Lawrence Berkeley National Laboratory"/>
            <person name="Steindorff A."/>
            <person name="Hensen N."/>
            <person name="Bonometti L."/>
            <person name="Westerberg I."/>
            <person name="Brannstrom I.O."/>
            <person name="Guillou S."/>
            <person name="Cros-Aarteil S."/>
            <person name="Calhoun S."/>
            <person name="Haridas S."/>
            <person name="Kuo A."/>
            <person name="Mondo S."/>
            <person name="Pangilinan J."/>
            <person name="Riley R."/>
            <person name="Labutti K."/>
            <person name="Andreopoulos B."/>
            <person name="Lipzen A."/>
            <person name="Chen C."/>
            <person name="Yanf M."/>
            <person name="Daum C."/>
            <person name="Ng V."/>
            <person name="Clum A."/>
            <person name="Ohm R."/>
            <person name="Martin F."/>
            <person name="Silar P."/>
            <person name="Natvig D."/>
            <person name="Lalanne C."/>
            <person name="Gautier V."/>
            <person name="Ament-Velasquez S.L."/>
            <person name="Kruys A."/>
            <person name="Hutchinson M.I."/>
            <person name="Powell A.J."/>
            <person name="Barry K."/>
            <person name="Miller A.N."/>
            <person name="Grigoriev I.V."/>
            <person name="Debuchy R."/>
            <person name="Gladieux P."/>
            <person name="Thoren M.H."/>
            <person name="Johannesson H."/>
        </authorList>
    </citation>
    <scope>NUCLEOTIDE SEQUENCE</scope>
    <source>
        <strain evidence="2">CBS 508.74</strain>
    </source>
</reference>
<dbReference type="Proteomes" id="UP001302812">
    <property type="component" value="Unassembled WGS sequence"/>
</dbReference>
<gene>
    <name evidence="2" type="ORF">N656DRAFT_713309</name>
</gene>
<dbReference type="InterPro" id="IPR036188">
    <property type="entry name" value="FAD/NAD-bd_sf"/>
</dbReference>
<protein>
    <submittedName>
        <fullName evidence="2">FAD dependent oxidoreductase</fullName>
    </submittedName>
</protein>
<dbReference type="InterPro" id="IPR006076">
    <property type="entry name" value="FAD-dep_OxRdtase"/>
</dbReference>
<accession>A0AAN6TAV7</accession>
<dbReference type="Gene3D" id="3.30.9.10">
    <property type="entry name" value="D-Amino Acid Oxidase, subunit A, domain 2"/>
    <property type="match status" value="1"/>
</dbReference>
<dbReference type="SUPFAM" id="SSF51905">
    <property type="entry name" value="FAD/NAD(P)-binding domain"/>
    <property type="match status" value="1"/>
</dbReference>
<keyword evidence="3" id="KW-1185">Reference proteome</keyword>
<evidence type="ECO:0000313" key="2">
    <source>
        <dbReference type="EMBL" id="KAK4110654.1"/>
    </source>
</evidence>
<dbReference type="GeneID" id="89936009"/>
<reference evidence="2" key="1">
    <citation type="journal article" date="2023" name="Mol. Phylogenet. Evol.">
        <title>Genome-scale phylogeny and comparative genomics of the fungal order Sordariales.</title>
        <authorList>
            <person name="Hensen N."/>
            <person name="Bonometti L."/>
            <person name="Westerberg I."/>
            <person name="Brannstrom I.O."/>
            <person name="Guillou S."/>
            <person name="Cros-Aarteil S."/>
            <person name="Calhoun S."/>
            <person name="Haridas S."/>
            <person name="Kuo A."/>
            <person name="Mondo S."/>
            <person name="Pangilinan J."/>
            <person name="Riley R."/>
            <person name="LaButti K."/>
            <person name="Andreopoulos B."/>
            <person name="Lipzen A."/>
            <person name="Chen C."/>
            <person name="Yan M."/>
            <person name="Daum C."/>
            <person name="Ng V."/>
            <person name="Clum A."/>
            <person name="Steindorff A."/>
            <person name="Ohm R.A."/>
            <person name="Martin F."/>
            <person name="Silar P."/>
            <person name="Natvig D.O."/>
            <person name="Lalanne C."/>
            <person name="Gautier V."/>
            <person name="Ament-Velasquez S.L."/>
            <person name="Kruys A."/>
            <person name="Hutchinson M.I."/>
            <person name="Powell A.J."/>
            <person name="Barry K."/>
            <person name="Miller A.N."/>
            <person name="Grigoriev I.V."/>
            <person name="Debuchy R."/>
            <person name="Gladieux P."/>
            <person name="Hiltunen Thoren M."/>
            <person name="Johannesson H."/>
        </authorList>
    </citation>
    <scope>NUCLEOTIDE SEQUENCE</scope>
    <source>
        <strain evidence="2">CBS 508.74</strain>
    </source>
</reference>
<dbReference type="GO" id="GO:0005770">
    <property type="term" value="C:late endosome"/>
    <property type="evidence" value="ECO:0007669"/>
    <property type="project" value="TreeGrafter"/>
</dbReference>